<dbReference type="EMBL" id="QFNN01000116">
    <property type="protein sequence ID" value="PZO87755.1"/>
    <property type="molecule type" value="Genomic_DNA"/>
</dbReference>
<name>A0A2W5BXF1_9SPHN</name>
<proteinExistence type="predicted"/>
<comment type="caution">
    <text evidence="1">The sequence shown here is derived from an EMBL/GenBank/DDBJ whole genome shotgun (WGS) entry which is preliminary data.</text>
</comment>
<gene>
    <name evidence="1" type="ORF">DI623_14080</name>
</gene>
<accession>A0A2W5BXF1</accession>
<dbReference type="Pfam" id="PF04314">
    <property type="entry name" value="PCuAC"/>
    <property type="match status" value="1"/>
</dbReference>
<dbReference type="AlphaFoldDB" id="A0A2W5BXF1"/>
<dbReference type="InterPro" id="IPR058248">
    <property type="entry name" value="Lxx211020-like"/>
</dbReference>
<dbReference type="PANTHER" id="PTHR36302">
    <property type="entry name" value="BLR7088 PROTEIN"/>
    <property type="match status" value="1"/>
</dbReference>
<dbReference type="InterPro" id="IPR036182">
    <property type="entry name" value="PCuAC_sf"/>
</dbReference>
<dbReference type="PANTHER" id="PTHR36302:SF1">
    <property type="entry name" value="COPPER CHAPERONE PCU(A)C"/>
    <property type="match status" value="1"/>
</dbReference>
<evidence type="ECO:0000313" key="2">
    <source>
        <dbReference type="Proteomes" id="UP000249066"/>
    </source>
</evidence>
<dbReference type="Proteomes" id="UP000249066">
    <property type="component" value="Unassembled WGS sequence"/>
</dbReference>
<dbReference type="PROSITE" id="PS51257">
    <property type="entry name" value="PROKAR_LIPOPROTEIN"/>
    <property type="match status" value="1"/>
</dbReference>
<organism evidence="1 2">
    <name type="scientific">Sphingomonas sanxanigenens</name>
    <dbReference type="NCBI Taxonomy" id="397260"/>
    <lineage>
        <taxon>Bacteria</taxon>
        <taxon>Pseudomonadati</taxon>
        <taxon>Pseudomonadota</taxon>
        <taxon>Alphaproteobacteria</taxon>
        <taxon>Sphingomonadales</taxon>
        <taxon>Sphingomonadaceae</taxon>
        <taxon>Sphingomonas</taxon>
    </lineage>
</organism>
<reference evidence="1 2" key="1">
    <citation type="submission" date="2017-08" db="EMBL/GenBank/DDBJ databases">
        <title>Infants hospitalized years apart are colonized by the same room-sourced microbial strains.</title>
        <authorList>
            <person name="Brooks B."/>
            <person name="Olm M.R."/>
            <person name="Firek B.A."/>
            <person name="Baker R."/>
            <person name="Thomas B.C."/>
            <person name="Morowitz M.J."/>
            <person name="Banfield J.F."/>
        </authorList>
    </citation>
    <scope>NUCLEOTIDE SEQUENCE [LARGE SCALE GENOMIC DNA]</scope>
    <source>
        <strain evidence="1">S2_018_000_R2_101</strain>
    </source>
</reference>
<protein>
    <recommendedName>
        <fullName evidence="3">Copper chaperone PCu(A)C</fullName>
    </recommendedName>
</protein>
<dbReference type="Gene3D" id="2.60.40.1890">
    <property type="entry name" value="PCu(A)C copper chaperone"/>
    <property type="match status" value="1"/>
</dbReference>
<evidence type="ECO:0000313" key="1">
    <source>
        <dbReference type="EMBL" id="PZO87755.1"/>
    </source>
</evidence>
<dbReference type="InterPro" id="IPR007410">
    <property type="entry name" value="LpqE-like"/>
</dbReference>
<sequence length="144" mass="15389">MRKALLLLPVALVATACQKKPAELYVDNAVVNLSPVRDNPSVAYFTVHGGDADTKLIQVSSPVAIKAEMHESTSQDGVMSMKPVREVDIPAKSEVKFAPGGKHVMFWKINPGITAGKTMTLIFTFADGNEIQVDAPTKAMGAAH</sequence>
<dbReference type="SUPFAM" id="SSF110087">
    <property type="entry name" value="DR1885-like metal-binding protein"/>
    <property type="match status" value="1"/>
</dbReference>
<evidence type="ECO:0008006" key="3">
    <source>
        <dbReference type="Google" id="ProtNLM"/>
    </source>
</evidence>